<dbReference type="InterPro" id="IPR036866">
    <property type="entry name" value="RibonucZ/Hydroxyglut_hydro"/>
</dbReference>
<reference evidence="8 9" key="1">
    <citation type="journal article" date="2011" name="Front. Microbiol.">
        <title>Genomic signatures of strain selection and enhancement in Bacillus atrophaeus var. globigii, a historical biowarfare simulant.</title>
        <authorList>
            <person name="Gibbons H.S."/>
            <person name="Broomall S.M."/>
            <person name="McNew L.A."/>
            <person name="Daligault H."/>
            <person name="Chapman C."/>
            <person name="Bruce D."/>
            <person name="Karavis M."/>
            <person name="Krepps M."/>
            <person name="McGregor P.A."/>
            <person name="Hong C."/>
            <person name="Park K.H."/>
            <person name="Akmal A."/>
            <person name="Feldman A."/>
            <person name="Lin J.S."/>
            <person name="Chang W.E."/>
            <person name="Higgs B.W."/>
            <person name="Demirev P."/>
            <person name="Lindquist J."/>
            <person name="Liem A."/>
            <person name="Fochler E."/>
            <person name="Read T.D."/>
            <person name="Tapia R."/>
            <person name="Johnson S."/>
            <person name="Bishop-Lilly K.A."/>
            <person name="Detter C."/>
            <person name="Han C."/>
            <person name="Sozhamannan S."/>
            <person name="Rosenzweig C.N."/>
            <person name="Skowronski E.W."/>
        </authorList>
    </citation>
    <scope>NUCLEOTIDE SEQUENCE [LARGE SCALE GENOMIC DNA]</scope>
    <source>
        <strain evidence="8 9">1942</strain>
    </source>
</reference>
<organism evidence="8 9">
    <name type="scientific">Bacillus atrophaeus (strain 1942)</name>
    <dbReference type="NCBI Taxonomy" id="720555"/>
    <lineage>
        <taxon>Bacteria</taxon>
        <taxon>Bacillati</taxon>
        <taxon>Bacillota</taxon>
        <taxon>Bacilli</taxon>
        <taxon>Bacillales</taxon>
        <taxon>Bacillaceae</taxon>
        <taxon>Bacillus</taxon>
    </lineage>
</organism>
<dbReference type="PANTHER" id="PTHR30619:SF1">
    <property type="entry name" value="RECOMBINATION PROTEIN 2"/>
    <property type="match status" value="1"/>
</dbReference>
<feature type="transmembrane region" description="Helical" evidence="6">
    <location>
        <begin position="451"/>
        <end position="468"/>
    </location>
</feature>
<sequence>MKNTRLLLPLAAASATAGIAAASFFSALLIFVLSLFFVYIKTKQLSLVFVSLSAFTIYFFLTSVIDSHNVSSYDIGSYKLRAVIQEIPKIDGDRMSMVVRTPDGEKWASSYKIESLAEKEKLSQIEPGTACTFTGSLKKPKNATVPGTFDYKQYLYSQHIHWNYSITAIQNCSTADGIQYRLLSVRKSLISFVNDHVPESSAGIVQALILGDRFYLMDDVLEAYQKLGVVHLLAISGLHVGIVTAGIFYVLIRIGVTREKVAILLLLFLPVYTILTGAAPSVMRAALMSGLYFIGSLWGKRMNPSIVICLSYLILLLFNPYHLFQIGFQLSFAVSFSLILSSSIFKKLQSGGLVQLAMVSLIAQLGSLPILIYYFQQFSLISIPMNIIMVPFYTMFVMPFSMIGFLLLSLSEPVGECLFYWFDYIMCWSDKLIKYAADIEQFTVIAARPNALVLFGLIGSIVVLLTAMEKSALYQRLLSVLLFIAMLFLVVIFPRLDPEGEVDMLDIGQGDSMFISAPYQRGHVMIDTGGILSYLTEPWREKRHPFSLSEKVLIPFLTAKGIKQLDALILTHADQDHIGEAKVLIKRHKVKQLIVPKGFVSEPNDEKVLRTAQQEGIRITEVKRGDTFQIKDLQFLVLSPETPDPNSKNNSSLVLWMKTGHLSWVLTGDLEKEGEQEIMKAFPDLKADILKAGHHGSKGSTGEEFVRQLKPKAAIISAGENNRYHHPHQEVLDILKAHSVRIFRTDQSGTIQYRFKSGFGTFSVYPPYDTTGMTETN</sequence>
<feature type="domain" description="Metallo-beta-lactamase" evidence="7">
    <location>
        <begin position="509"/>
        <end position="720"/>
    </location>
</feature>
<dbReference type="SUPFAM" id="SSF56281">
    <property type="entry name" value="Metallo-hydrolase/oxidoreductase"/>
    <property type="match status" value="1"/>
</dbReference>
<evidence type="ECO:0000256" key="5">
    <source>
        <dbReference type="ARBA" id="ARBA00023136"/>
    </source>
</evidence>
<name>A0ABN3ZFT8_BACA1</name>
<dbReference type="RefSeq" id="WP_003325393.1">
    <property type="nucleotide sequence ID" value="NC_014639.1"/>
</dbReference>
<keyword evidence="2" id="KW-1003">Cell membrane</keyword>
<evidence type="ECO:0000256" key="1">
    <source>
        <dbReference type="ARBA" id="ARBA00004651"/>
    </source>
</evidence>
<dbReference type="NCBIfam" id="TIGR00360">
    <property type="entry name" value="ComEC_N-term"/>
    <property type="match status" value="1"/>
</dbReference>
<feature type="transmembrane region" description="Helical" evidence="6">
    <location>
        <begin position="302"/>
        <end position="319"/>
    </location>
</feature>
<evidence type="ECO:0000256" key="3">
    <source>
        <dbReference type="ARBA" id="ARBA00022692"/>
    </source>
</evidence>
<evidence type="ECO:0000313" key="8">
    <source>
        <dbReference type="EMBL" id="ADP33152.1"/>
    </source>
</evidence>
<feature type="transmembrane region" description="Helical" evidence="6">
    <location>
        <begin position="351"/>
        <end position="375"/>
    </location>
</feature>
<evidence type="ECO:0000256" key="2">
    <source>
        <dbReference type="ARBA" id="ARBA00022475"/>
    </source>
</evidence>
<dbReference type="InterPro" id="IPR035681">
    <property type="entry name" value="ComA-like_MBL"/>
</dbReference>
<dbReference type="Pfam" id="PF03772">
    <property type="entry name" value="Competence"/>
    <property type="match status" value="1"/>
</dbReference>
<feature type="transmembrane region" description="Helical" evidence="6">
    <location>
        <begin position="387"/>
        <end position="410"/>
    </location>
</feature>
<dbReference type="Pfam" id="PF00753">
    <property type="entry name" value="Lactamase_B"/>
    <property type="match status" value="1"/>
</dbReference>
<proteinExistence type="predicted"/>
<feature type="transmembrane region" description="Helical" evidence="6">
    <location>
        <begin position="477"/>
        <end position="496"/>
    </location>
</feature>
<dbReference type="CDD" id="cd07731">
    <property type="entry name" value="ComA-like_MBL-fold"/>
    <property type="match status" value="1"/>
</dbReference>
<gene>
    <name evidence="8" type="ordered locus">BATR1942_11105</name>
</gene>
<dbReference type="Pfam" id="PF13567">
    <property type="entry name" value="DUF4131"/>
    <property type="match status" value="1"/>
</dbReference>
<evidence type="ECO:0000256" key="4">
    <source>
        <dbReference type="ARBA" id="ARBA00022989"/>
    </source>
</evidence>
<accession>A0ABN3ZFT8</accession>
<evidence type="ECO:0000256" key="6">
    <source>
        <dbReference type="SAM" id="Phobius"/>
    </source>
</evidence>
<evidence type="ECO:0000313" key="9">
    <source>
        <dbReference type="Proteomes" id="UP000006867"/>
    </source>
</evidence>
<feature type="transmembrane region" description="Helical" evidence="6">
    <location>
        <begin position="263"/>
        <end position="282"/>
    </location>
</feature>
<dbReference type="EMBL" id="CP002207">
    <property type="protein sequence ID" value="ADP33152.1"/>
    <property type="molecule type" value="Genomic_DNA"/>
</dbReference>
<dbReference type="InterPro" id="IPR052159">
    <property type="entry name" value="Competence_DNA_uptake"/>
</dbReference>
<feature type="transmembrane region" description="Helical" evidence="6">
    <location>
        <begin position="229"/>
        <end position="251"/>
    </location>
</feature>
<keyword evidence="4 6" id="KW-1133">Transmembrane helix</keyword>
<dbReference type="PANTHER" id="PTHR30619">
    <property type="entry name" value="DNA INTERNALIZATION/COMPETENCE PROTEIN COMEC/REC2"/>
    <property type="match status" value="1"/>
</dbReference>
<feature type="transmembrane region" description="Helical" evidence="6">
    <location>
        <begin position="6"/>
        <end position="38"/>
    </location>
</feature>
<dbReference type="InterPro" id="IPR025405">
    <property type="entry name" value="DUF4131"/>
</dbReference>
<comment type="subcellular location">
    <subcellularLocation>
        <location evidence="1">Cell membrane</location>
        <topology evidence="1">Multi-pass membrane protein</topology>
    </subcellularLocation>
</comment>
<keyword evidence="5 6" id="KW-0472">Membrane</keyword>
<protein>
    <submittedName>
        <fullName evidence="8">DNA channel for uptake in competent cells</fullName>
    </submittedName>
</protein>
<dbReference type="NCBIfam" id="TIGR00361">
    <property type="entry name" value="ComEC_Rec2"/>
    <property type="match status" value="1"/>
</dbReference>
<keyword evidence="9" id="KW-1185">Reference proteome</keyword>
<dbReference type="SMART" id="SM00849">
    <property type="entry name" value="Lactamase_B"/>
    <property type="match status" value="1"/>
</dbReference>
<evidence type="ECO:0000259" key="7">
    <source>
        <dbReference type="SMART" id="SM00849"/>
    </source>
</evidence>
<dbReference type="InterPro" id="IPR004477">
    <property type="entry name" value="ComEC_N"/>
</dbReference>
<keyword evidence="3 6" id="KW-0812">Transmembrane</keyword>
<dbReference type="InterPro" id="IPR004797">
    <property type="entry name" value="Competence_ComEC/Rec2"/>
</dbReference>
<dbReference type="Proteomes" id="UP000006867">
    <property type="component" value="Chromosome"/>
</dbReference>
<dbReference type="Gene3D" id="3.60.15.10">
    <property type="entry name" value="Ribonuclease Z/Hydroxyacylglutathione hydrolase-like"/>
    <property type="match status" value="1"/>
</dbReference>
<feature type="transmembrane region" description="Helical" evidence="6">
    <location>
        <begin position="45"/>
        <end position="65"/>
    </location>
</feature>
<dbReference type="InterPro" id="IPR001279">
    <property type="entry name" value="Metallo-B-lactamas"/>
</dbReference>